<dbReference type="PANTHER" id="PTHR47510:SF3">
    <property type="entry name" value="ENDO_EXONUCLEASE_PHOSPHATASE DOMAIN-CONTAINING PROTEIN"/>
    <property type="match status" value="1"/>
</dbReference>
<protein>
    <recommendedName>
        <fullName evidence="1">Reverse transcriptase domain-containing protein</fullName>
    </recommendedName>
</protein>
<name>A0A7D9DZT4_PARCT</name>
<dbReference type="Proteomes" id="UP001152795">
    <property type="component" value="Unassembled WGS sequence"/>
</dbReference>
<dbReference type="InterPro" id="IPR000477">
    <property type="entry name" value="RT_dom"/>
</dbReference>
<evidence type="ECO:0000313" key="2">
    <source>
        <dbReference type="EMBL" id="CAB3996694.1"/>
    </source>
</evidence>
<evidence type="ECO:0000259" key="1">
    <source>
        <dbReference type="Pfam" id="PF00078"/>
    </source>
</evidence>
<gene>
    <name evidence="2" type="ORF">PACLA_8A009428</name>
</gene>
<dbReference type="SUPFAM" id="SSF56672">
    <property type="entry name" value="DNA/RNA polymerases"/>
    <property type="match status" value="1"/>
</dbReference>
<dbReference type="SUPFAM" id="SSF56219">
    <property type="entry name" value="DNase I-like"/>
    <property type="match status" value="1"/>
</dbReference>
<accession>A0A7D9DZT4</accession>
<dbReference type="EMBL" id="CACRXK020002927">
    <property type="protein sequence ID" value="CAB3996694.1"/>
    <property type="molecule type" value="Genomic_DNA"/>
</dbReference>
<dbReference type="Gene3D" id="3.60.10.10">
    <property type="entry name" value="Endonuclease/exonuclease/phosphatase"/>
    <property type="match status" value="1"/>
</dbReference>
<sequence length="393" mass="44649">MHLNTQSMVSTFNEFLLTVNSYPLDIVALSETWLKDNPQLMEYVSIPGYATEFRHREDIKGGGVGVYIKEDIKYKRRLDIEKLHPELEHLWLGVPERDHLRHKAHKSDADNGVWTAFRLVRNNLKSAIRSARKAFIEKALSSNKSRDIWRVMHRILKPNPKPLRVDPDELNTHFATTAERTLEASAVSLSDLTSLTDNLPEQSSNGDQFNLKPVTQEDVFKCIRALRSDCSTGVDNIPARFVKLVAEHLACPLTSIINKCISNAYFPKLWKIARVSSIPKVENPTSNDQLRPISILPVLSKVFEKLVAGQMSEFAERAALLPERISGFRKGHSTTSVLLGIRDDIRHAMKKGDITLMVLADFSKAFDTICFKSTIEKFYKLGFSKTFLKWLLS</sequence>
<comment type="caution">
    <text evidence="2">The sequence shown here is derived from an EMBL/GenBank/DDBJ whole genome shotgun (WGS) entry which is preliminary data.</text>
</comment>
<organism evidence="2 3">
    <name type="scientific">Paramuricea clavata</name>
    <name type="common">Red gorgonian</name>
    <name type="synonym">Violescent sea-whip</name>
    <dbReference type="NCBI Taxonomy" id="317549"/>
    <lineage>
        <taxon>Eukaryota</taxon>
        <taxon>Metazoa</taxon>
        <taxon>Cnidaria</taxon>
        <taxon>Anthozoa</taxon>
        <taxon>Octocorallia</taxon>
        <taxon>Malacalcyonacea</taxon>
        <taxon>Plexauridae</taxon>
        <taxon>Paramuricea</taxon>
    </lineage>
</organism>
<keyword evidence="3" id="KW-1185">Reference proteome</keyword>
<proteinExistence type="predicted"/>
<dbReference type="PANTHER" id="PTHR47510">
    <property type="entry name" value="REVERSE TRANSCRIPTASE DOMAIN-CONTAINING PROTEIN"/>
    <property type="match status" value="1"/>
</dbReference>
<evidence type="ECO:0000313" key="3">
    <source>
        <dbReference type="Proteomes" id="UP001152795"/>
    </source>
</evidence>
<reference evidence="2" key="1">
    <citation type="submission" date="2020-04" db="EMBL/GenBank/DDBJ databases">
        <authorList>
            <person name="Alioto T."/>
            <person name="Alioto T."/>
            <person name="Gomez Garrido J."/>
        </authorList>
    </citation>
    <scope>NUCLEOTIDE SEQUENCE</scope>
    <source>
        <strain evidence="2">A484AB</strain>
    </source>
</reference>
<dbReference type="OrthoDB" id="5985125at2759"/>
<dbReference type="InterPro" id="IPR036691">
    <property type="entry name" value="Endo/exonu/phosph_ase_sf"/>
</dbReference>
<feature type="domain" description="Reverse transcriptase" evidence="1">
    <location>
        <begin position="282"/>
        <end position="386"/>
    </location>
</feature>
<dbReference type="Pfam" id="PF00078">
    <property type="entry name" value="RVT_1"/>
    <property type="match status" value="1"/>
</dbReference>
<dbReference type="InterPro" id="IPR043502">
    <property type="entry name" value="DNA/RNA_pol_sf"/>
</dbReference>
<dbReference type="AlphaFoldDB" id="A0A7D9DZT4"/>